<proteinExistence type="predicted"/>
<sequence length="65" mass="7379">MLYVALREFKIGSEGLRMRLDNATMHLLLTGMLQGVFDATYDVDSNVEWKLTEEESLEAEVQPCA</sequence>
<gene>
    <name evidence="1" type="ORF">A2Y75_11270</name>
</gene>
<dbReference type="EMBL" id="MELK01000016">
    <property type="protein sequence ID" value="OFW59402.1"/>
    <property type="molecule type" value="Genomic_DNA"/>
</dbReference>
<organism evidence="1 2">
    <name type="scientific">Candidatus Solincola sediminis</name>
    <dbReference type="NCBI Taxonomy" id="1797199"/>
    <lineage>
        <taxon>Bacteria</taxon>
        <taxon>Bacillati</taxon>
        <taxon>Actinomycetota</taxon>
        <taxon>Candidatus Geothermincolia</taxon>
        <taxon>Candidatus Geothermincolales</taxon>
        <taxon>Candidatus Geothermincolaceae</taxon>
        <taxon>Candidatus Solincola</taxon>
    </lineage>
</organism>
<dbReference type="Proteomes" id="UP000177876">
    <property type="component" value="Unassembled WGS sequence"/>
</dbReference>
<evidence type="ECO:0000313" key="1">
    <source>
        <dbReference type="EMBL" id="OFW59402.1"/>
    </source>
</evidence>
<dbReference type="AlphaFoldDB" id="A0A1F2WR95"/>
<evidence type="ECO:0000313" key="2">
    <source>
        <dbReference type="Proteomes" id="UP000177876"/>
    </source>
</evidence>
<reference evidence="1 2" key="1">
    <citation type="journal article" date="2016" name="Nat. Commun.">
        <title>Thousands of microbial genomes shed light on interconnected biogeochemical processes in an aquifer system.</title>
        <authorList>
            <person name="Anantharaman K."/>
            <person name="Brown C.T."/>
            <person name="Hug L.A."/>
            <person name="Sharon I."/>
            <person name="Castelle C.J."/>
            <person name="Probst A.J."/>
            <person name="Thomas B.C."/>
            <person name="Singh A."/>
            <person name="Wilkins M.J."/>
            <person name="Karaoz U."/>
            <person name="Brodie E.L."/>
            <person name="Williams K.H."/>
            <person name="Hubbard S.S."/>
            <person name="Banfield J.F."/>
        </authorList>
    </citation>
    <scope>NUCLEOTIDE SEQUENCE [LARGE SCALE GENOMIC DNA]</scope>
</reference>
<accession>A0A1F2WR95</accession>
<name>A0A1F2WR95_9ACTN</name>
<dbReference type="STRING" id="1797197.A2Y75_11270"/>
<comment type="caution">
    <text evidence="1">The sequence shown here is derived from an EMBL/GenBank/DDBJ whole genome shotgun (WGS) entry which is preliminary data.</text>
</comment>
<protein>
    <submittedName>
        <fullName evidence="1">Uncharacterized protein</fullName>
    </submittedName>
</protein>